<evidence type="ECO:0000313" key="1">
    <source>
        <dbReference type="EMBL" id="KZX09996.1"/>
    </source>
</evidence>
<proteinExistence type="predicted"/>
<name>A0A165YXS0_9EURY</name>
<gene>
    <name evidence="1" type="ORF">MBCUR_19740</name>
</gene>
<dbReference type="RefSeq" id="WP_067092807.1">
    <property type="nucleotide sequence ID" value="NZ_LWMV01000231.1"/>
</dbReference>
<dbReference type="AlphaFoldDB" id="A0A165YXS0"/>
<dbReference type="STRING" id="49547.MBCUR_19740"/>
<dbReference type="EMBL" id="LWMV01000231">
    <property type="protein sequence ID" value="KZX09996.1"/>
    <property type="molecule type" value="Genomic_DNA"/>
</dbReference>
<dbReference type="Proteomes" id="UP000077245">
    <property type="component" value="Unassembled WGS sequence"/>
</dbReference>
<keyword evidence="2" id="KW-1185">Reference proteome</keyword>
<reference evidence="1 2" key="1">
    <citation type="submission" date="2016-04" db="EMBL/GenBank/DDBJ databases">
        <title>Genome sequence of Methanobrevibacter curvatus DSM 11111.</title>
        <authorList>
            <person name="Poehlein A."/>
            <person name="Seedorf H."/>
            <person name="Daniel R."/>
        </authorList>
    </citation>
    <scope>NUCLEOTIDE SEQUENCE [LARGE SCALE GENOMIC DNA]</scope>
    <source>
        <strain evidence="1 2">DSM 11111</strain>
    </source>
</reference>
<accession>A0A165YXS0</accession>
<sequence length="159" mass="17975">MKSKKGIMVLLFILIFFSVFIICEVSFAVDANNTVSQDSVVKTSVSLNNYITKNHKLPTKVSCDGNSLTIMEYTYLMGQTIQYKVENKNATIAIKKGVKYPNLPSGDDINSKISKNSYYSYSKWVVSYINKSNKVPNYIVSTNGKKNKHKPISSYLQKF</sequence>
<evidence type="ECO:0000313" key="2">
    <source>
        <dbReference type="Proteomes" id="UP000077245"/>
    </source>
</evidence>
<organism evidence="1 2">
    <name type="scientific">Methanobrevibacter curvatus</name>
    <dbReference type="NCBI Taxonomy" id="49547"/>
    <lineage>
        <taxon>Archaea</taxon>
        <taxon>Methanobacteriati</taxon>
        <taxon>Methanobacteriota</taxon>
        <taxon>Methanomada group</taxon>
        <taxon>Methanobacteria</taxon>
        <taxon>Methanobacteriales</taxon>
        <taxon>Methanobacteriaceae</taxon>
        <taxon>Methanobrevibacter</taxon>
    </lineage>
</organism>
<dbReference type="PATRIC" id="fig|49547.3.peg.2085"/>
<protein>
    <submittedName>
        <fullName evidence="1">Pseudomurein-binding repeat protein</fullName>
    </submittedName>
</protein>
<comment type="caution">
    <text evidence="1">The sequence shown here is derived from an EMBL/GenBank/DDBJ whole genome shotgun (WGS) entry which is preliminary data.</text>
</comment>